<organism evidence="2 3">
    <name type="scientific">Microbulbifer aestuariivivens</name>
    <dbReference type="NCBI Taxonomy" id="1908308"/>
    <lineage>
        <taxon>Bacteria</taxon>
        <taxon>Pseudomonadati</taxon>
        <taxon>Pseudomonadota</taxon>
        <taxon>Gammaproteobacteria</taxon>
        <taxon>Cellvibrionales</taxon>
        <taxon>Microbulbiferaceae</taxon>
        <taxon>Microbulbifer</taxon>
    </lineage>
</organism>
<proteinExistence type="predicted"/>
<name>A0ABP9WPN3_9GAMM</name>
<feature type="transmembrane region" description="Helical" evidence="1">
    <location>
        <begin position="99"/>
        <end position="126"/>
    </location>
</feature>
<sequence length="225" mass="24576">MEQGATDSARGWRRACHECDLLLANDTAPPGGKLVCPRCNALIHRNPAHSMHYTAALSISGLLLFIPAATLPLLKFSILSFGSENTLLNGVHALFGSGYIWLASLVLFCSVVAPCGRFLLLAFISLGCLWGALDRPVTAAVRCYQHIREWAMLDVYMLGILVALIKMQDLGHMVVETGLYCFVGLMLLSNLTLLSFDQQSVWRRMARRRGAAQAEKNDSAGEVAP</sequence>
<evidence type="ECO:0000313" key="2">
    <source>
        <dbReference type="EMBL" id="GAA5525157.1"/>
    </source>
</evidence>
<gene>
    <name evidence="2" type="primary">yebS</name>
    <name evidence="2" type="ORF">Maes01_01722</name>
</gene>
<feature type="transmembrane region" description="Helical" evidence="1">
    <location>
        <begin position="55"/>
        <end position="79"/>
    </location>
</feature>
<dbReference type="Proteomes" id="UP001408594">
    <property type="component" value="Unassembled WGS sequence"/>
</dbReference>
<keyword evidence="1" id="KW-0472">Membrane</keyword>
<dbReference type="InterPro" id="IPR007498">
    <property type="entry name" value="PqiA-like"/>
</dbReference>
<dbReference type="RefSeq" id="WP_345550622.1">
    <property type="nucleotide sequence ID" value="NZ_BAABRT010000012.1"/>
</dbReference>
<dbReference type="Pfam" id="PF04403">
    <property type="entry name" value="PqiA"/>
    <property type="match status" value="1"/>
</dbReference>
<dbReference type="EMBL" id="BAABRT010000012">
    <property type="protein sequence ID" value="GAA5525157.1"/>
    <property type="molecule type" value="Genomic_DNA"/>
</dbReference>
<keyword evidence="1" id="KW-1133">Transmembrane helix</keyword>
<keyword evidence="1" id="KW-0812">Transmembrane</keyword>
<comment type="caution">
    <text evidence="2">The sequence shown here is derived from an EMBL/GenBank/DDBJ whole genome shotgun (WGS) entry which is preliminary data.</text>
</comment>
<keyword evidence="3" id="KW-1185">Reference proteome</keyword>
<evidence type="ECO:0000313" key="3">
    <source>
        <dbReference type="Proteomes" id="UP001408594"/>
    </source>
</evidence>
<evidence type="ECO:0000256" key="1">
    <source>
        <dbReference type="SAM" id="Phobius"/>
    </source>
</evidence>
<accession>A0ABP9WPN3</accession>
<feature type="transmembrane region" description="Helical" evidence="1">
    <location>
        <begin position="177"/>
        <end position="196"/>
    </location>
</feature>
<reference evidence="2 3" key="1">
    <citation type="submission" date="2024-02" db="EMBL/GenBank/DDBJ databases">
        <title>Microbulbifer aestuariivivens NBRC 112533.</title>
        <authorList>
            <person name="Ichikawa N."/>
            <person name="Katano-Makiyama Y."/>
            <person name="Hidaka K."/>
        </authorList>
    </citation>
    <scope>NUCLEOTIDE SEQUENCE [LARGE SCALE GENOMIC DNA]</scope>
    <source>
        <strain evidence="2 3">NBRC 112533</strain>
    </source>
</reference>
<protein>
    <submittedName>
        <fullName evidence="2">Intermembrane transport protein YebS</fullName>
    </submittedName>
</protein>